<comment type="caution">
    <text evidence="1">The sequence shown here is derived from an EMBL/GenBank/DDBJ whole genome shotgun (WGS) entry which is preliminary data.</text>
</comment>
<reference evidence="2" key="1">
    <citation type="journal article" date="2019" name="Int. J. Syst. Evol. Microbiol.">
        <title>The Global Catalogue of Microorganisms (GCM) 10K type strain sequencing project: providing services to taxonomists for standard genome sequencing and annotation.</title>
        <authorList>
            <consortium name="The Broad Institute Genomics Platform"/>
            <consortium name="The Broad Institute Genome Sequencing Center for Infectious Disease"/>
            <person name="Wu L."/>
            <person name="Ma J."/>
        </authorList>
    </citation>
    <scope>NUCLEOTIDE SEQUENCE [LARGE SCALE GENOMIC DNA]</scope>
    <source>
        <strain evidence="2">KCTC 42217</strain>
    </source>
</reference>
<dbReference type="Proteomes" id="UP001597387">
    <property type="component" value="Unassembled WGS sequence"/>
</dbReference>
<dbReference type="RefSeq" id="WP_255903780.1">
    <property type="nucleotide sequence ID" value="NZ_JAFMZO010000003.1"/>
</dbReference>
<evidence type="ECO:0000313" key="2">
    <source>
        <dbReference type="Proteomes" id="UP001597387"/>
    </source>
</evidence>
<keyword evidence="2" id="KW-1185">Reference proteome</keyword>
<accession>A0ABW4ZKV0</accession>
<protein>
    <submittedName>
        <fullName evidence="1">Uncharacterized protein</fullName>
    </submittedName>
</protein>
<evidence type="ECO:0000313" key="1">
    <source>
        <dbReference type="EMBL" id="MFD2162355.1"/>
    </source>
</evidence>
<gene>
    <name evidence="1" type="ORF">ACFSJU_08115</name>
</gene>
<sequence length="69" mass="8165">MKITPTRYTYFDIVEFSLYSDLKAILKADDKIVLQSNQEYTKVIETLKEIDIPHFQKSKREIIIISNNN</sequence>
<name>A0ABW4ZKV0_9SPHI</name>
<dbReference type="EMBL" id="JBHUHZ010000001">
    <property type="protein sequence ID" value="MFD2162355.1"/>
    <property type="molecule type" value="Genomic_DNA"/>
</dbReference>
<proteinExistence type="predicted"/>
<organism evidence="1 2">
    <name type="scientific">Paradesertivirga mongoliensis</name>
    <dbReference type="NCBI Taxonomy" id="2100740"/>
    <lineage>
        <taxon>Bacteria</taxon>
        <taxon>Pseudomonadati</taxon>
        <taxon>Bacteroidota</taxon>
        <taxon>Sphingobacteriia</taxon>
        <taxon>Sphingobacteriales</taxon>
        <taxon>Sphingobacteriaceae</taxon>
        <taxon>Paradesertivirga</taxon>
    </lineage>
</organism>